<dbReference type="EC" id="2.1.2.9" evidence="2 5"/>
<comment type="function">
    <text evidence="5">Attaches a formyl group to the free amino group of methionyl-tRNA(fMet). The formyl group appears to play a dual role in the initiator identity of N-formylmethionyl-tRNA by promoting its recognition by IF2 and preventing the misappropriation of this tRNA by the elongation apparatus.</text>
</comment>
<comment type="similarity">
    <text evidence="1 5">Belongs to the Fmt family.</text>
</comment>
<dbReference type="InterPro" id="IPR005793">
    <property type="entry name" value="Formyl_trans_C"/>
</dbReference>
<evidence type="ECO:0000256" key="6">
    <source>
        <dbReference type="SAM" id="MobiDB-lite"/>
    </source>
</evidence>
<dbReference type="InterPro" id="IPR036477">
    <property type="entry name" value="Formyl_transf_N_sf"/>
</dbReference>
<sequence>MRILFAGTPQTAVPSLHRLIEDGFEIAAVLTRAPAPVGRKRVLTPSAVHEAAAELGIPVLTPKSLRTPEIQAQISELAPQAVAVVAYGLIIPESLLAVPTHGWVNLHFSLLPRWRGAAPVNYAIAAGDTKTGLSIFQIEKGLDTGPIFAQEETPIGAQETAGELLARLAHSGATLLSRTLQDILAGTAHATPQTGTPTLAPQFRSAWAQINWETSAAEIAARIRAATPVPGAWTLLEGQRVKIAPVEVASSLSESSASAGSTQTPATGSESQTPALAPGEIGEDGYVGTATEPVRLTRLAPAGKSHMDARDWLRGARLAPGTRFTSPTTDTANSTTSKATKRKDSISEQRAQ</sequence>
<reference evidence="10" key="1">
    <citation type="submission" date="2016-10" db="EMBL/GenBank/DDBJ databases">
        <authorList>
            <person name="de Groot N.N."/>
        </authorList>
    </citation>
    <scope>NUCLEOTIDE SEQUENCE [LARGE SCALE GENOMIC DNA]</scope>
    <source>
        <strain evidence="10">DSM 20639</strain>
    </source>
</reference>
<dbReference type="InterPro" id="IPR005794">
    <property type="entry name" value="Fmt"/>
</dbReference>
<feature type="compositionally biased region" description="Basic and acidic residues" evidence="6">
    <location>
        <begin position="342"/>
        <end position="352"/>
    </location>
</feature>
<feature type="binding site" evidence="5">
    <location>
        <begin position="109"/>
        <end position="112"/>
    </location>
    <ligand>
        <name>(6S)-5,6,7,8-tetrahydrofolate</name>
        <dbReference type="ChEBI" id="CHEBI:57453"/>
    </ligand>
</feature>
<feature type="compositionally biased region" description="Low complexity" evidence="6">
    <location>
        <begin position="325"/>
        <end position="338"/>
    </location>
</feature>
<evidence type="ECO:0000256" key="5">
    <source>
        <dbReference type="HAMAP-Rule" id="MF_00182"/>
    </source>
</evidence>
<dbReference type="Pfam" id="PF02911">
    <property type="entry name" value="Formyl_trans_C"/>
    <property type="match status" value="1"/>
</dbReference>
<dbReference type="GO" id="GO:0004479">
    <property type="term" value="F:methionyl-tRNA formyltransferase activity"/>
    <property type="evidence" value="ECO:0007669"/>
    <property type="project" value="UniProtKB-UniRule"/>
</dbReference>
<dbReference type="SUPFAM" id="SSF50486">
    <property type="entry name" value="FMT C-terminal domain-like"/>
    <property type="match status" value="1"/>
</dbReference>
<keyword evidence="4 5" id="KW-0648">Protein biosynthesis</keyword>
<dbReference type="InterPro" id="IPR002376">
    <property type="entry name" value="Formyl_transf_N"/>
</dbReference>
<evidence type="ECO:0000313" key="10">
    <source>
        <dbReference type="EMBL" id="SDE33295.1"/>
    </source>
</evidence>
<feature type="compositionally biased region" description="Basic and acidic residues" evidence="6">
    <location>
        <begin position="305"/>
        <end position="314"/>
    </location>
</feature>
<organism evidence="10 11">
    <name type="scientific">Actinobaculum suis</name>
    <dbReference type="NCBI Taxonomy" id="1657"/>
    <lineage>
        <taxon>Bacteria</taxon>
        <taxon>Bacillati</taxon>
        <taxon>Actinomycetota</taxon>
        <taxon>Actinomycetes</taxon>
        <taxon>Actinomycetales</taxon>
        <taxon>Actinomycetaceae</taxon>
        <taxon>Actinobaculum</taxon>
    </lineage>
</organism>
<dbReference type="AlphaFoldDB" id="A0A1G7C4E0"/>
<evidence type="ECO:0000313" key="11">
    <source>
        <dbReference type="Proteomes" id="UP000182744"/>
    </source>
</evidence>
<name>A0A1G7C4E0_9ACTO</name>
<comment type="catalytic activity">
    <reaction evidence="5">
        <text>L-methionyl-tRNA(fMet) + (6R)-10-formyltetrahydrofolate = N-formyl-L-methionyl-tRNA(fMet) + (6S)-5,6,7,8-tetrahydrofolate + H(+)</text>
        <dbReference type="Rhea" id="RHEA:24380"/>
        <dbReference type="Rhea" id="RHEA-COMP:9952"/>
        <dbReference type="Rhea" id="RHEA-COMP:9953"/>
        <dbReference type="ChEBI" id="CHEBI:15378"/>
        <dbReference type="ChEBI" id="CHEBI:57453"/>
        <dbReference type="ChEBI" id="CHEBI:78530"/>
        <dbReference type="ChEBI" id="CHEBI:78844"/>
        <dbReference type="ChEBI" id="CHEBI:195366"/>
        <dbReference type="EC" id="2.1.2.9"/>
    </reaction>
</comment>
<dbReference type="RefSeq" id="WP_074662176.1">
    <property type="nucleotide sequence ID" value="NZ_FNAU01000006.1"/>
</dbReference>
<dbReference type="CDD" id="cd08646">
    <property type="entry name" value="FMT_core_Met-tRNA-FMT_N"/>
    <property type="match status" value="1"/>
</dbReference>
<reference evidence="11" key="2">
    <citation type="submission" date="2016-10" db="EMBL/GenBank/DDBJ databases">
        <authorList>
            <person name="Varghese N."/>
        </authorList>
    </citation>
    <scope>NUCLEOTIDE SEQUENCE [LARGE SCALE GENOMIC DNA]</scope>
    <source>
        <strain evidence="11">DSM 20639</strain>
    </source>
</reference>
<dbReference type="GO" id="GO:0005829">
    <property type="term" value="C:cytosol"/>
    <property type="evidence" value="ECO:0007669"/>
    <property type="project" value="TreeGrafter"/>
</dbReference>
<dbReference type="EMBL" id="FNAU01000006">
    <property type="protein sequence ID" value="SDE33295.1"/>
    <property type="molecule type" value="Genomic_DNA"/>
</dbReference>
<dbReference type="EMBL" id="JAWNFU010000002">
    <property type="protein sequence ID" value="MDY5153130.1"/>
    <property type="molecule type" value="Genomic_DNA"/>
</dbReference>
<dbReference type="NCBIfam" id="TIGR00460">
    <property type="entry name" value="fmt"/>
    <property type="match status" value="1"/>
</dbReference>
<feature type="region of interest" description="Disordered" evidence="6">
    <location>
        <begin position="254"/>
        <end position="352"/>
    </location>
</feature>
<evidence type="ECO:0000313" key="9">
    <source>
        <dbReference type="EMBL" id="MDY5153130.1"/>
    </source>
</evidence>
<dbReference type="PANTHER" id="PTHR11138">
    <property type="entry name" value="METHIONYL-TRNA FORMYLTRANSFERASE"/>
    <property type="match status" value="1"/>
</dbReference>
<feature type="domain" description="Formyl transferase C-terminal" evidence="8">
    <location>
        <begin position="208"/>
        <end position="316"/>
    </location>
</feature>
<evidence type="ECO:0000256" key="4">
    <source>
        <dbReference type="ARBA" id="ARBA00022917"/>
    </source>
</evidence>
<dbReference type="Pfam" id="PF00551">
    <property type="entry name" value="Formyl_trans_N"/>
    <property type="match status" value="1"/>
</dbReference>
<dbReference type="SUPFAM" id="SSF53328">
    <property type="entry name" value="Formyltransferase"/>
    <property type="match status" value="1"/>
</dbReference>
<feature type="domain" description="Formyl transferase N-terminal" evidence="7">
    <location>
        <begin position="1"/>
        <end position="179"/>
    </location>
</feature>
<dbReference type="PANTHER" id="PTHR11138:SF5">
    <property type="entry name" value="METHIONYL-TRNA FORMYLTRANSFERASE, MITOCHONDRIAL"/>
    <property type="match status" value="1"/>
</dbReference>
<keyword evidence="11" id="KW-1185">Reference proteome</keyword>
<dbReference type="HAMAP" id="MF_00182">
    <property type="entry name" value="Formyl_trans"/>
    <property type="match status" value="1"/>
</dbReference>
<accession>A0A1G7C4E0</accession>
<dbReference type="Proteomes" id="UP001273799">
    <property type="component" value="Unassembled WGS sequence"/>
</dbReference>
<evidence type="ECO:0000256" key="3">
    <source>
        <dbReference type="ARBA" id="ARBA00022679"/>
    </source>
</evidence>
<feature type="compositionally biased region" description="Polar residues" evidence="6">
    <location>
        <begin position="262"/>
        <end position="274"/>
    </location>
</feature>
<evidence type="ECO:0000259" key="7">
    <source>
        <dbReference type="Pfam" id="PF00551"/>
    </source>
</evidence>
<protein>
    <recommendedName>
        <fullName evidence="2 5">Methionyl-tRNA formyltransferase</fullName>
        <ecNumber evidence="2 5">2.1.2.9</ecNumber>
    </recommendedName>
</protein>
<dbReference type="Proteomes" id="UP000182744">
    <property type="component" value="Unassembled WGS sequence"/>
</dbReference>
<evidence type="ECO:0000256" key="1">
    <source>
        <dbReference type="ARBA" id="ARBA00010699"/>
    </source>
</evidence>
<proteinExistence type="inferred from homology"/>
<evidence type="ECO:0000259" key="8">
    <source>
        <dbReference type="Pfam" id="PF02911"/>
    </source>
</evidence>
<dbReference type="Gene3D" id="3.40.50.12230">
    <property type="match status" value="1"/>
</dbReference>
<dbReference type="InterPro" id="IPR041711">
    <property type="entry name" value="Met-tRNA-FMT_N"/>
</dbReference>
<dbReference type="InterPro" id="IPR011034">
    <property type="entry name" value="Formyl_transferase-like_C_sf"/>
</dbReference>
<reference evidence="9" key="3">
    <citation type="submission" date="2023-10" db="EMBL/GenBank/DDBJ databases">
        <title>Whole Genome based description of the genera Actinobaculum and Actinotignum reveals a complex phylogenetic relationship within the species included in the genus Actinotignum.</title>
        <authorList>
            <person name="Jensen C.S."/>
            <person name="Dargis R."/>
            <person name="Kemp M."/>
            <person name="Christensen J.J."/>
        </authorList>
    </citation>
    <scope>NUCLEOTIDE SEQUENCE</scope>
    <source>
        <strain evidence="9">Actinobaculum_suis_CCUG19206T</strain>
    </source>
</reference>
<keyword evidence="3 5" id="KW-0808">Transferase</keyword>
<evidence type="ECO:0000256" key="2">
    <source>
        <dbReference type="ARBA" id="ARBA00012261"/>
    </source>
</evidence>
<gene>
    <name evidence="5 9" type="primary">fmt</name>
    <name evidence="9" type="ORF">R6G71_03575</name>
    <name evidence="10" type="ORF">SAMN05421878_10676</name>
</gene>